<keyword evidence="1" id="KW-0812">Transmembrane</keyword>
<evidence type="ECO:0000313" key="2">
    <source>
        <dbReference type="EMBL" id="EEH52346.1"/>
    </source>
</evidence>
<dbReference type="Proteomes" id="UP000001876">
    <property type="component" value="Unassembled WGS sequence"/>
</dbReference>
<gene>
    <name evidence="2" type="ORF">MICPUCDRAFT_48808</name>
</gene>
<keyword evidence="1" id="KW-0472">Membrane</keyword>
<dbReference type="AlphaFoldDB" id="C1N5T2"/>
<reference evidence="2 3" key="1">
    <citation type="journal article" date="2009" name="Science">
        <title>Green evolution and dynamic adaptations revealed by genomes of the marine picoeukaryotes Micromonas.</title>
        <authorList>
            <person name="Worden A.Z."/>
            <person name="Lee J.H."/>
            <person name="Mock T."/>
            <person name="Rouze P."/>
            <person name="Simmons M.P."/>
            <person name="Aerts A.L."/>
            <person name="Allen A.E."/>
            <person name="Cuvelier M.L."/>
            <person name="Derelle E."/>
            <person name="Everett M.V."/>
            <person name="Foulon E."/>
            <person name="Grimwood J."/>
            <person name="Gundlach H."/>
            <person name="Henrissat B."/>
            <person name="Napoli C."/>
            <person name="McDonald S.M."/>
            <person name="Parker M.S."/>
            <person name="Rombauts S."/>
            <person name="Salamov A."/>
            <person name="Von Dassow P."/>
            <person name="Badger J.H."/>
            <person name="Coutinho P.M."/>
            <person name="Demir E."/>
            <person name="Dubchak I."/>
            <person name="Gentemann C."/>
            <person name="Eikrem W."/>
            <person name="Gready J.E."/>
            <person name="John U."/>
            <person name="Lanier W."/>
            <person name="Lindquist E.A."/>
            <person name="Lucas S."/>
            <person name="Mayer K.F."/>
            <person name="Moreau H."/>
            <person name="Not F."/>
            <person name="Otillar R."/>
            <person name="Panaud O."/>
            <person name="Pangilinan J."/>
            <person name="Paulsen I."/>
            <person name="Piegu B."/>
            <person name="Poliakov A."/>
            <person name="Robbens S."/>
            <person name="Schmutz J."/>
            <person name="Toulza E."/>
            <person name="Wyss T."/>
            <person name="Zelensky A."/>
            <person name="Zhou K."/>
            <person name="Armbrust E.V."/>
            <person name="Bhattacharya D."/>
            <person name="Goodenough U.W."/>
            <person name="Van de Peer Y."/>
            <person name="Grigoriev I.V."/>
        </authorList>
    </citation>
    <scope>NUCLEOTIDE SEQUENCE [LARGE SCALE GENOMIC DNA]</scope>
    <source>
        <strain evidence="2 3">CCMP1545</strain>
    </source>
</reference>
<evidence type="ECO:0000256" key="1">
    <source>
        <dbReference type="SAM" id="Phobius"/>
    </source>
</evidence>
<dbReference type="KEGG" id="mpp:MICPUCDRAFT_48808"/>
<proteinExistence type="predicted"/>
<dbReference type="GeneID" id="9688859"/>
<keyword evidence="3" id="KW-1185">Reference proteome</keyword>
<name>C1N5T2_MICPC</name>
<protein>
    <submittedName>
        <fullName evidence="2">Predicted protein</fullName>
    </submittedName>
</protein>
<dbReference type="OrthoDB" id="10499123at2759"/>
<dbReference type="EMBL" id="GG663748">
    <property type="protein sequence ID" value="EEH52346.1"/>
    <property type="molecule type" value="Genomic_DNA"/>
</dbReference>
<organism evidence="3">
    <name type="scientific">Micromonas pusilla (strain CCMP1545)</name>
    <name type="common">Picoplanktonic green alga</name>
    <dbReference type="NCBI Taxonomy" id="564608"/>
    <lineage>
        <taxon>Eukaryota</taxon>
        <taxon>Viridiplantae</taxon>
        <taxon>Chlorophyta</taxon>
        <taxon>Mamiellophyceae</taxon>
        <taxon>Mamiellales</taxon>
        <taxon>Mamiellaceae</taxon>
        <taxon>Micromonas</taxon>
    </lineage>
</organism>
<dbReference type="RefSeq" id="XP_003063210.1">
    <property type="nucleotide sequence ID" value="XM_003063164.1"/>
</dbReference>
<feature type="transmembrane region" description="Helical" evidence="1">
    <location>
        <begin position="32"/>
        <end position="55"/>
    </location>
</feature>
<accession>C1N5T2</accession>
<sequence>MPSLFPNPFNKENDSFAGAVTNVEEQTKLGSFMSIVILPICVVLYSIIYFVQFYYGFAGSEPLYKVTSTETISYATNVFPLTLKCQNPDGCYYRMPAGGADMCASGTLSTETESSDLCAASGRRRTLLDVDAAVFNASAREFESTEFESSSASIIKNRGRALLQGSITPAACSSLIACNVELSTAAAVCAFQPTTGDPIDGLTVYWKHDWSVAPKTCTGACTFGVSIMSDYLSNVDNTIKQRELK</sequence>
<keyword evidence="1" id="KW-1133">Transmembrane helix</keyword>
<evidence type="ECO:0000313" key="3">
    <source>
        <dbReference type="Proteomes" id="UP000001876"/>
    </source>
</evidence>
<feature type="non-terminal residue" evidence="2">
    <location>
        <position position="245"/>
    </location>
</feature>